<protein>
    <submittedName>
        <fullName evidence="1">Rod shape-determining protein</fullName>
    </submittedName>
</protein>
<evidence type="ECO:0000313" key="1">
    <source>
        <dbReference type="EMBL" id="UWZ34272.1"/>
    </source>
</evidence>
<proteinExistence type="predicted"/>
<dbReference type="Proteomes" id="UP001058271">
    <property type="component" value="Chromosome"/>
</dbReference>
<name>A0ABY5Z068_9ACTN</name>
<accession>A0ABY5Z068</accession>
<dbReference type="Pfam" id="PF06723">
    <property type="entry name" value="MreB_Mbl"/>
    <property type="match status" value="1"/>
</dbReference>
<reference evidence="1" key="1">
    <citation type="submission" date="2021-04" db="EMBL/GenBank/DDBJ databases">
        <title>Biosynthetic gene clusters of Dactylosporangioum roseum.</title>
        <authorList>
            <person name="Hartkoorn R.C."/>
            <person name="Beaudoing E."/>
            <person name="Hot D."/>
            <person name="Moureu S."/>
        </authorList>
    </citation>
    <scope>NUCLEOTIDE SEQUENCE</scope>
    <source>
        <strain evidence="1">NRRL B-16295</strain>
    </source>
</reference>
<organism evidence="1 2">
    <name type="scientific">Dactylosporangium roseum</name>
    <dbReference type="NCBI Taxonomy" id="47989"/>
    <lineage>
        <taxon>Bacteria</taxon>
        <taxon>Bacillati</taxon>
        <taxon>Actinomycetota</taxon>
        <taxon>Actinomycetes</taxon>
        <taxon>Micromonosporales</taxon>
        <taxon>Micromonosporaceae</taxon>
        <taxon>Dactylosporangium</taxon>
    </lineage>
</organism>
<dbReference type="RefSeq" id="WP_260723576.1">
    <property type="nucleotide sequence ID" value="NZ_BAAABS010000025.1"/>
</dbReference>
<dbReference type="Gene3D" id="3.30.420.40">
    <property type="match status" value="1"/>
</dbReference>
<gene>
    <name evidence="1" type="ORF">Drose_23880</name>
</gene>
<evidence type="ECO:0000313" key="2">
    <source>
        <dbReference type="Proteomes" id="UP001058271"/>
    </source>
</evidence>
<dbReference type="EMBL" id="CP073721">
    <property type="protein sequence ID" value="UWZ34272.1"/>
    <property type="molecule type" value="Genomic_DNA"/>
</dbReference>
<dbReference type="InterPro" id="IPR043129">
    <property type="entry name" value="ATPase_NBD"/>
</dbReference>
<keyword evidence="2" id="KW-1185">Reference proteome</keyword>
<dbReference type="InterPro" id="IPR056546">
    <property type="entry name" value="MreB_MamK-like"/>
</dbReference>
<dbReference type="SUPFAM" id="SSF53067">
    <property type="entry name" value="Actin-like ATPase domain"/>
    <property type="match status" value="1"/>
</dbReference>
<sequence>MINDVISPALAVRPAAPAQRIDPAVLGTAAVQPTAIGVDIGSAYTRIWVSGRPLVHTRTGGGPTKREVIRHGRITDPAAASAMLAGLCDRHNPALPAGAIVVACRPAPADTRDEQALRQALTAALTPKRLLLIDTVRAAAIGAGAAAGPKLVIDVGAQLVEAAVLARGVVAGALRHELRVGEAAGPDADDTIVAVVVDLLGRLRRAPQHRQAVAAATRGGLLLVGGGATRPRLAARLTAAVDLPVRRPAAPHLVAVRGAGLAALAALRRAAMHA</sequence>